<dbReference type="InterPro" id="IPR000757">
    <property type="entry name" value="Beta-glucanase-like"/>
</dbReference>
<reference evidence="5 6" key="1">
    <citation type="submission" date="2019-02" db="EMBL/GenBank/DDBJ databases">
        <title>Pedobacter sp. RP-1-13 sp. nov., isolated from Arctic soil.</title>
        <authorList>
            <person name="Dahal R.H."/>
        </authorList>
    </citation>
    <scope>NUCLEOTIDE SEQUENCE [LARGE SCALE GENOMIC DNA]</scope>
    <source>
        <strain evidence="5 6">RP-1-13</strain>
    </source>
</reference>
<evidence type="ECO:0000259" key="3">
    <source>
        <dbReference type="PROSITE" id="PS51704"/>
    </source>
</evidence>
<dbReference type="CDD" id="cd08023">
    <property type="entry name" value="GH16_laminarinase_like"/>
    <property type="match status" value="1"/>
</dbReference>
<dbReference type="InterPro" id="IPR017946">
    <property type="entry name" value="PLC-like_Pdiesterase_TIM-brl"/>
</dbReference>
<proteinExistence type="inferred from homology"/>
<keyword evidence="5" id="KW-0378">Hydrolase</keyword>
<evidence type="ECO:0000259" key="4">
    <source>
        <dbReference type="PROSITE" id="PS51762"/>
    </source>
</evidence>
<accession>A0A4R0N1T7</accession>
<dbReference type="InterPro" id="IPR013320">
    <property type="entry name" value="ConA-like_dom_sf"/>
</dbReference>
<dbReference type="RefSeq" id="WP_131551654.1">
    <property type="nucleotide sequence ID" value="NZ_SJSK01000001.1"/>
</dbReference>
<dbReference type="SUPFAM" id="SSF49899">
    <property type="entry name" value="Concanavalin A-like lectins/glucanases"/>
    <property type="match status" value="1"/>
</dbReference>
<dbReference type="GO" id="GO:0008081">
    <property type="term" value="F:phosphoric diester hydrolase activity"/>
    <property type="evidence" value="ECO:0007669"/>
    <property type="project" value="InterPro"/>
</dbReference>
<dbReference type="Gene3D" id="3.20.20.190">
    <property type="entry name" value="Phosphatidylinositol (PI) phosphodiesterase"/>
    <property type="match status" value="1"/>
</dbReference>
<dbReference type="OrthoDB" id="9776255at2"/>
<dbReference type="Proteomes" id="UP000292884">
    <property type="component" value="Unassembled WGS sequence"/>
</dbReference>
<name>A0A4R0N1T7_9SPHI</name>
<dbReference type="Pfam" id="PF00722">
    <property type="entry name" value="Glyco_hydro_16"/>
    <property type="match status" value="1"/>
</dbReference>
<protein>
    <submittedName>
        <fullName evidence="5">Glycosyl hydrolase family protein</fullName>
    </submittedName>
</protein>
<evidence type="ECO:0000313" key="6">
    <source>
        <dbReference type="Proteomes" id="UP000292884"/>
    </source>
</evidence>
<dbReference type="PANTHER" id="PTHR10963:SF55">
    <property type="entry name" value="GLYCOSIDE HYDROLASE FAMILY 16 PROTEIN"/>
    <property type="match status" value="1"/>
</dbReference>
<dbReference type="InterPro" id="IPR030395">
    <property type="entry name" value="GP_PDE_dom"/>
</dbReference>
<evidence type="ECO:0000256" key="1">
    <source>
        <dbReference type="ARBA" id="ARBA00006865"/>
    </source>
</evidence>
<feature type="signal peptide" evidence="2">
    <location>
        <begin position="1"/>
        <end position="20"/>
    </location>
</feature>
<dbReference type="GO" id="GO:0006629">
    <property type="term" value="P:lipid metabolic process"/>
    <property type="evidence" value="ECO:0007669"/>
    <property type="project" value="InterPro"/>
</dbReference>
<comment type="caution">
    <text evidence="5">The sequence shown here is derived from an EMBL/GenBank/DDBJ whole genome shotgun (WGS) entry which is preliminary data.</text>
</comment>
<dbReference type="PROSITE" id="PS51704">
    <property type="entry name" value="GP_PDE"/>
    <property type="match status" value="1"/>
</dbReference>
<evidence type="ECO:0000256" key="2">
    <source>
        <dbReference type="SAM" id="SignalP"/>
    </source>
</evidence>
<feature type="domain" description="GH16" evidence="4">
    <location>
        <begin position="274"/>
        <end position="505"/>
    </location>
</feature>
<dbReference type="EMBL" id="SJSK01000001">
    <property type="protein sequence ID" value="TCC93788.1"/>
    <property type="molecule type" value="Genomic_DNA"/>
</dbReference>
<comment type="similarity">
    <text evidence="1">Belongs to the glycosyl hydrolase 16 family.</text>
</comment>
<keyword evidence="6" id="KW-1185">Reference proteome</keyword>
<dbReference type="InterPro" id="IPR050546">
    <property type="entry name" value="Glycosyl_Hydrlase_16"/>
</dbReference>
<dbReference type="GO" id="GO:0004553">
    <property type="term" value="F:hydrolase activity, hydrolyzing O-glycosyl compounds"/>
    <property type="evidence" value="ECO:0007669"/>
    <property type="project" value="InterPro"/>
</dbReference>
<dbReference type="AlphaFoldDB" id="A0A4R0N1T7"/>
<dbReference type="GO" id="GO:0005975">
    <property type="term" value="P:carbohydrate metabolic process"/>
    <property type="evidence" value="ECO:0007669"/>
    <property type="project" value="InterPro"/>
</dbReference>
<feature type="domain" description="GP-PDE" evidence="3">
    <location>
        <begin position="30"/>
        <end position="259"/>
    </location>
</feature>
<feature type="chain" id="PRO_5020324871" evidence="2">
    <location>
        <begin position="21"/>
        <end position="505"/>
    </location>
</feature>
<dbReference type="Gene3D" id="2.60.120.200">
    <property type="match status" value="1"/>
</dbReference>
<sequence length="505" mass="57341">MKRLLISTMFIGMIVTNTMAQKTITTWNKNQVVAHRGAWKKLGLPENSIASLQQAVKLGCHGSEFDVHLSKDSVMVVNHDPNFLGINIGKSTYKELLAKKLSNGESIPTLESYLKAGMKQKKTKLILELKPQNLGRERDSLLTAMALKMVRKMKAEAWVEYISFGYDICTQIIGAMPGAKVQYLKGDATPEKMNADHFSGVDYHFSVYQKNVDYIPKFKKFGITLNGWTANLPQEIEYLLANNFDYITTNEPELTFELIKKSPVAKGWKLKWADEFNGKGLPDPNNWTYDVGGSGWGNEEKQFYTNADTLNAKVDKGVLSIIARKADKENMKFTSARVTTRKKFDWKYGRLEVRAMLPKGKGLWPAIWMLPGDWKYGNWPSSGEIDVMEHVGYEPDTVYTTVHTKSFNHKINTQVGKGLKVINPYTEYHLYAIEWFADHIDFFIDDQKALTFKNSGKGSEQWPFDQSFHLLMNVAVGGGWGGKKGIDESVFPAEMKVDYVRVYQK</sequence>
<organism evidence="5 6">
    <name type="scientific">Pedobacter frigiditerrae</name>
    <dbReference type="NCBI Taxonomy" id="2530452"/>
    <lineage>
        <taxon>Bacteria</taxon>
        <taxon>Pseudomonadati</taxon>
        <taxon>Bacteroidota</taxon>
        <taxon>Sphingobacteriia</taxon>
        <taxon>Sphingobacteriales</taxon>
        <taxon>Sphingobacteriaceae</taxon>
        <taxon>Pedobacter</taxon>
    </lineage>
</organism>
<dbReference type="SUPFAM" id="SSF51695">
    <property type="entry name" value="PLC-like phosphodiesterases"/>
    <property type="match status" value="1"/>
</dbReference>
<gene>
    <name evidence="5" type="ORF">EZ428_03180</name>
</gene>
<keyword evidence="2" id="KW-0732">Signal</keyword>
<dbReference type="Pfam" id="PF03009">
    <property type="entry name" value="GDPD"/>
    <property type="match status" value="1"/>
</dbReference>
<dbReference type="PANTHER" id="PTHR10963">
    <property type="entry name" value="GLYCOSYL HYDROLASE-RELATED"/>
    <property type="match status" value="1"/>
</dbReference>
<dbReference type="PROSITE" id="PS51762">
    <property type="entry name" value="GH16_2"/>
    <property type="match status" value="1"/>
</dbReference>
<evidence type="ECO:0000313" key="5">
    <source>
        <dbReference type="EMBL" id="TCC93788.1"/>
    </source>
</evidence>